<dbReference type="InterPro" id="IPR017871">
    <property type="entry name" value="ABC_transporter-like_CS"/>
</dbReference>
<proteinExistence type="predicted"/>
<dbReference type="InterPro" id="IPR015854">
    <property type="entry name" value="ABC_transpr_LolD-like"/>
</dbReference>
<dbReference type="CDD" id="cd03255">
    <property type="entry name" value="ABC_MJ0796_LolCDE_FtsE"/>
    <property type="match status" value="1"/>
</dbReference>
<evidence type="ECO:0000259" key="4">
    <source>
        <dbReference type="PROSITE" id="PS50893"/>
    </source>
</evidence>
<dbReference type="PROSITE" id="PS50893">
    <property type="entry name" value="ABC_TRANSPORTER_2"/>
    <property type="match status" value="1"/>
</dbReference>
<dbReference type="STRING" id="640635.SAMN04489806_1832"/>
<feature type="domain" description="ABC transporter" evidence="4">
    <location>
        <begin position="5"/>
        <end position="232"/>
    </location>
</feature>
<dbReference type="PANTHER" id="PTHR24220:SF685">
    <property type="entry name" value="ABC TRANSPORTER RELATED"/>
    <property type="match status" value="1"/>
</dbReference>
<dbReference type="InterPro" id="IPR027417">
    <property type="entry name" value="P-loop_NTPase"/>
</dbReference>
<dbReference type="GO" id="GO:0005524">
    <property type="term" value="F:ATP binding"/>
    <property type="evidence" value="ECO:0007669"/>
    <property type="project" value="UniProtKB-KW"/>
</dbReference>
<dbReference type="EMBL" id="FNRY01000001">
    <property type="protein sequence ID" value="SEB80955.1"/>
    <property type="molecule type" value="Genomic_DNA"/>
</dbReference>
<keyword evidence="6" id="KW-1185">Reference proteome</keyword>
<evidence type="ECO:0000256" key="2">
    <source>
        <dbReference type="ARBA" id="ARBA00022741"/>
    </source>
</evidence>
<dbReference type="InterPro" id="IPR003593">
    <property type="entry name" value="AAA+_ATPase"/>
</dbReference>
<evidence type="ECO:0000256" key="3">
    <source>
        <dbReference type="ARBA" id="ARBA00022840"/>
    </source>
</evidence>
<evidence type="ECO:0000313" key="6">
    <source>
        <dbReference type="Proteomes" id="UP000199183"/>
    </source>
</evidence>
<dbReference type="Gene3D" id="3.40.50.300">
    <property type="entry name" value="P-loop containing nucleotide triphosphate hydrolases"/>
    <property type="match status" value="1"/>
</dbReference>
<dbReference type="InterPro" id="IPR017911">
    <property type="entry name" value="MacB-like_ATP-bd"/>
</dbReference>
<sequence>MTTLLEARGLAKTFRRGGETVHACRDVDLDAREGELLVVRGASGSGKSTLLGLLAGLDEPDAGAVRIDGRDLAALDERERALLHRDDIGYVYQSFGLVPVLSAAENVELPLRARRVEPAERDARVAELLELVGMGSFGGHRPEELSGGQQQRIGIARAIANRPRLLIADEPTGQLDAATAAAVLDLFARLAHDDGTAVIVATHDPLLMARADRVRVMHDGALGDEVLRTQTA</sequence>
<evidence type="ECO:0000256" key="1">
    <source>
        <dbReference type="ARBA" id="ARBA00022448"/>
    </source>
</evidence>
<evidence type="ECO:0000313" key="5">
    <source>
        <dbReference type="EMBL" id="SEB80955.1"/>
    </source>
</evidence>
<reference evidence="5 6" key="1">
    <citation type="submission" date="2016-10" db="EMBL/GenBank/DDBJ databases">
        <authorList>
            <person name="de Groot N.N."/>
        </authorList>
    </citation>
    <scope>NUCLEOTIDE SEQUENCE [LARGE SCALE GENOMIC DNA]</scope>
    <source>
        <strain evidence="5 6">DSM 21799</strain>
    </source>
</reference>
<dbReference type="InterPro" id="IPR003439">
    <property type="entry name" value="ABC_transporter-like_ATP-bd"/>
</dbReference>
<dbReference type="PANTHER" id="PTHR24220">
    <property type="entry name" value="IMPORT ATP-BINDING PROTEIN"/>
    <property type="match status" value="1"/>
</dbReference>
<dbReference type="PROSITE" id="PS00211">
    <property type="entry name" value="ABC_TRANSPORTER_1"/>
    <property type="match status" value="1"/>
</dbReference>
<keyword evidence="3 5" id="KW-0067">ATP-binding</keyword>
<organism evidence="5 6">
    <name type="scientific">Paramicrobacterium humi</name>
    <dbReference type="NCBI Taxonomy" id="640635"/>
    <lineage>
        <taxon>Bacteria</taxon>
        <taxon>Bacillati</taxon>
        <taxon>Actinomycetota</taxon>
        <taxon>Actinomycetes</taxon>
        <taxon>Micrococcales</taxon>
        <taxon>Microbacteriaceae</taxon>
        <taxon>Paramicrobacterium</taxon>
    </lineage>
</organism>
<dbReference type="Pfam" id="PF00005">
    <property type="entry name" value="ABC_tran"/>
    <property type="match status" value="1"/>
</dbReference>
<dbReference type="GO" id="GO:0098796">
    <property type="term" value="C:membrane protein complex"/>
    <property type="evidence" value="ECO:0007669"/>
    <property type="project" value="UniProtKB-ARBA"/>
</dbReference>
<keyword evidence="2" id="KW-0547">Nucleotide-binding</keyword>
<dbReference type="SMART" id="SM00382">
    <property type="entry name" value="AAA"/>
    <property type="match status" value="1"/>
</dbReference>
<dbReference type="OrthoDB" id="9802264at2"/>
<name>A0A1H4MEK3_9MICO</name>
<protein>
    <submittedName>
        <fullName evidence="5">Putative ABC transport system ATP-binding protein</fullName>
    </submittedName>
</protein>
<dbReference type="SUPFAM" id="SSF52540">
    <property type="entry name" value="P-loop containing nucleoside triphosphate hydrolases"/>
    <property type="match status" value="1"/>
</dbReference>
<dbReference type="GO" id="GO:0022857">
    <property type="term" value="F:transmembrane transporter activity"/>
    <property type="evidence" value="ECO:0007669"/>
    <property type="project" value="TreeGrafter"/>
</dbReference>
<dbReference type="AlphaFoldDB" id="A0A1H4MEK3"/>
<keyword evidence="1" id="KW-0813">Transport</keyword>
<accession>A0A1H4MEK3</accession>
<gene>
    <name evidence="5" type="ORF">SAMN04489806_1832</name>
</gene>
<dbReference type="Proteomes" id="UP000199183">
    <property type="component" value="Unassembled WGS sequence"/>
</dbReference>
<dbReference type="GO" id="GO:0005886">
    <property type="term" value="C:plasma membrane"/>
    <property type="evidence" value="ECO:0007669"/>
    <property type="project" value="TreeGrafter"/>
</dbReference>
<dbReference type="FunFam" id="3.40.50.300:FF:000032">
    <property type="entry name" value="Export ABC transporter ATP-binding protein"/>
    <property type="match status" value="1"/>
</dbReference>
<dbReference type="RefSeq" id="WP_091182936.1">
    <property type="nucleotide sequence ID" value="NZ_FNRY01000001.1"/>
</dbReference>
<dbReference type="GO" id="GO:0016887">
    <property type="term" value="F:ATP hydrolysis activity"/>
    <property type="evidence" value="ECO:0007669"/>
    <property type="project" value="InterPro"/>
</dbReference>